<evidence type="ECO:0000313" key="3">
    <source>
        <dbReference type="EMBL" id="RVW80202.1"/>
    </source>
</evidence>
<keyword evidence="2" id="KW-0812">Transmembrane</keyword>
<dbReference type="PANTHER" id="PTHR37215:SF1">
    <property type="entry name" value="ACYL-COA-BINDING DOMAIN PROTEIN"/>
    <property type="match status" value="1"/>
</dbReference>
<dbReference type="PANTHER" id="PTHR37215">
    <property type="entry name" value="ACYL-COA-BINDING DOMAIN PROTEIN"/>
    <property type="match status" value="1"/>
</dbReference>
<sequence length="185" mass="20921">MGGRSPILVGLVLVMVLGCAIYFRLWTIDYTISSDETEILRRQFDLANREAMDESAEWRLKYDEEVERATKCLNELIKINAQRSGESAAMILRVLNSHRHNMTWICSIDGFANIREVSGTGVVGNYSVVFGTPMQVKESSEKKVEDAASTNQKLAMLQKENMALLERVESLKQELEAEKLKCSLQ</sequence>
<protein>
    <submittedName>
        <fullName evidence="3">Uncharacterized protein</fullName>
    </submittedName>
</protein>
<dbReference type="AlphaFoldDB" id="A0A438H6X3"/>
<reference evidence="3 4" key="1">
    <citation type="journal article" date="2018" name="PLoS Genet.">
        <title>Population sequencing reveals clonal diversity and ancestral inbreeding in the grapevine cultivar Chardonnay.</title>
        <authorList>
            <person name="Roach M.J."/>
            <person name="Johnson D.L."/>
            <person name="Bohlmann J."/>
            <person name="van Vuuren H.J."/>
            <person name="Jones S.J."/>
            <person name="Pretorius I.S."/>
            <person name="Schmidt S.A."/>
            <person name="Borneman A.R."/>
        </authorList>
    </citation>
    <scope>NUCLEOTIDE SEQUENCE [LARGE SCALE GENOMIC DNA]</scope>
    <source>
        <strain evidence="4">cv. Chardonnay</strain>
        <tissue evidence="3">Leaf</tissue>
    </source>
</reference>
<keyword evidence="1" id="KW-0175">Coiled coil</keyword>
<proteinExistence type="predicted"/>
<evidence type="ECO:0000256" key="2">
    <source>
        <dbReference type="SAM" id="Phobius"/>
    </source>
</evidence>
<evidence type="ECO:0000256" key="1">
    <source>
        <dbReference type="SAM" id="Coils"/>
    </source>
</evidence>
<feature type="transmembrane region" description="Helical" evidence="2">
    <location>
        <begin position="7"/>
        <end position="26"/>
    </location>
</feature>
<keyword evidence="2" id="KW-1133">Transmembrane helix</keyword>
<keyword evidence="2" id="KW-0472">Membrane</keyword>
<evidence type="ECO:0000313" key="4">
    <source>
        <dbReference type="Proteomes" id="UP000288805"/>
    </source>
</evidence>
<dbReference type="OrthoDB" id="782563at2759"/>
<dbReference type="PROSITE" id="PS51257">
    <property type="entry name" value="PROKAR_LIPOPROTEIN"/>
    <property type="match status" value="1"/>
</dbReference>
<name>A0A438H6X3_VITVI</name>
<feature type="coiled-coil region" evidence="1">
    <location>
        <begin position="147"/>
        <end position="185"/>
    </location>
</feature>
<gene>
    <name evidence="3" type="ORF">CK203_044773</name>
</gene>
<organism evidence="3 4">
    <name type="scientific">Vitis vinifera</name>
    <name type="common">Grape</name>
    <dbReference type="NCBI Taxonomy" id="29760"/>
    <lineage>
        <taxon>Eukaryota</taxon>
        <taxon>Viridiplantae</taxon>
        <taxon>Streptophyta</taxon>
        <taxon>Embryophyta</taxon>
        <taxon>Tracheophyta</taxon>
        <taxon>Spermatophyta</taxon>
        <taxon>Magnoliopsida</taxon>
        <taxon>eudicotyledons</taxon>
        <taxon>Gunneridae</taxon>
        <taxon>Pentapetalae</taxon>
        <taxon>rosids</taxon>
        <taxon>Vitales</taxon>
        <taxon>Vitaceae</taxon>
        <taxon>Viteae</taxon>
        <taxon>Vitis</taxon>
    </lineage>
</organism>
<comment type="caution">
    <text evidence="3">The sequence shown here is derived from an EMBL/GenBank/DDBJ whole genome shotgun (WGS) entry which is preliminary data.</text>
</comment>
<dbReference type="EMBL" id="QGNW01000268">
    <property type="protein sequence ID" value="RVW80202.1"/>
    <property type="molecule type" value="Genomic_DNA"/>
</dbReference>
<accession>A0A438H6X3</accession>
<dbReference type="Proteomes" id="UP000288805">
    <property type="component" value="Unassembled WGS sequence"/>
</dbReference>